<protein>
    <submittedName>
        <fullName evidence="1">Uncharacterized protein</fullName>
    </submittedName>
</protein>
<evidence type="ECO:0000313" key="2">
    <source>
        <dbReference type="Proteomes" id="UP001054945"/>
    </source>
</evidence>
<accession>A0AAV4SHC7</accession>
<comment type="caution">
    <text evidence="1">The sequence shown here is derived from an EMBL/GenBank/DDBJ whole genome shotgun (WGS) entry which is preliminary data.</text>
</comment>
<gene>
    <name evidence="1" type="ORF">CEXT_439711</name>
</gene>
<name>A0AAV4SHC7_CAEEX</name>
<dbReference type="AlphaFoldDB" id="A0AAV4SHC7"/>
<organism evidence="1 2">
    <name type="scientific">Caerostris extrusa</name>
    <name type="common">Bark spider</name>
    <name type="synonym">Caerostris bankana</name>
    <dbReference type="NCBI Taxonomy" id="172846"/>
    <lineage>
        <taxon>Eukaryota</taxon>
        <taxon>Metazoa</taxon>
        <taxon>Ecdysozoa</taxon>
        <taxon>Arthropoda</taxon>
        <taxon>Chelicerata</taxon>
        <taxon>Arachnida</taxon>
        <taxon>Araneae</taxon>
        <taxon>Araneomorphae</taxon>
        <taxon>Entelegynae</taxon>
        <taxon>Araneoidea</taxon>
        <taxon>Araneidae</taxon>
        <taxon>Caerostris</taxon>
    </lineage>
</organism>
<evidence type="ECO:0000313" key="1">
    <source>
        <dbReference type="EMBL" id="GIY32759.1"/>
    </source>
</evidence>
<keyword evidence="2" id="KW-1185">Reference proteome</keyword>
<dbReference type="EMBL" id="BPLR01009540">
    <property type="protein sequence ID" value="GIY32759.1"/>
    <property type="molecule type" value="Genomic_DNA"/>
</dbReference>
<sequence length="114" mass="13342">MVTNDDTSTKKCQLLMCRPFLKCSKYSREALLPVVLLSESGTRKDLQVEINEKKEEDEREQKKKNKAQLCLMLKKRTNKVDRKESRMRKKINCQFGVLLQVVGLKFKGKLFGQF</sequence>
<proteinExistence type="predicted"/>
<reference evidence="1 2" key="1">
    <citation type="submission" date="2021-06" db="EMBL/GenBank/DDBJ databases">
        <title>Caerostris extrusa draft genome.</title>
        <authorList>
            <person name="Kono N."/>
            <person name="Arakawa K."/>
        </authorList>
    </citation>
    <scope>NUCLEOTIDE SEQUENCE [LARGE SCALE GENOMIC DNA]</scope>
</reference>
<dbReference type="Proteomes" id="UP001054945">
    <property type="component" value="Unassembled WGS sequence"/>
</dbReference>